<evidence type="ECO:0000313" key="3">
    <source>
        <dbReference type="Proteomes" id="UP000178427"/>
    </source>
</evidence>
<reference evidence="2 3" key="1">
    <citation type="journal article" date="2016" name="Nat. Commun.">
        <title>Thousands of microbial genomes shed light on interconnected biogeochemical processes in an aquifer system.</title>
        <authorList>
            <person name="Anantharaman K."/>
            <person name="Brown C.T."/>
            <person name="Hug L.A."/>
            <person name="Sharon I."/>
            <person name="Castelle C.J."/>
            <person name="Probst A.J."/>
            <person name="Thomas B.C."/>
            <person name="Singh A."/>
            <person name="Wilkins M.J."/>
            <person name="Karaoz U."/>
            <person name="Brodie E.L."/>
            <person name="Williams K.H."/>
            <person name="Hubbard S.S."/>
            <person name="Banfield J.F."/>
        </authorList>
    </citation>
    <scope>NUCLEOTIDE SEQUENCE [LARGE SCALE GENOMIC DNA]</scope>
</reference>
<keyword evidence="1" id="KW-0812">Transmembrane</keyword>
<sequence>MAQEIEIGGVSYVSSKRASHISGYAQDYIGQLCRSGLIQAQRIGGLWYLTLDSLYQYKQKADSYVPVAPRKIPGSETESLIAFDGKDYISAARAAEITGYHQDYVGQLAREGKVLSRQVGSRWYVERVGILAHKKEKDALLAAVQTEAVGIFHPDVDKITDPGSPASHKYNGAGPYLTYTSDEGDLLPKLEQKKATPAVFASPTAGESSRQHLVPIRVLSHDSLKAPRHIEIPSQAAHSTPRSRQNRKNGLRLVLPATAIVTIVIFLAVGYTWPGAGAIYTRANPLSNTAASGLVDTAYAMVTKIGDMLERLLVPELEFKRANSDFQL</sequence>
<proteinExistence type="predicted"/>
<evidence type="ECO:0000313" key="2">
    <source>
        <dbReference type="EMBL" id="OGG73897.1"/>
    </source>
</evidence>
<comment type="caution">
    <text evidence="2">The sequence shown here is derived from an EMBL/GenBank/DDBJ whole genome shotgun (WGS) entry which is preliminary data.</text>
</comment>
<accession>A0A1F6EJW6</accession>
<feature type="transmembrane region" description="Helical" evidence="1">
    <location>
        <begin position="253"/>
        <end position="273"/>
    </location>
</feature>
<dbReference type="Proteomes" id="UP000178427">
    <property type="component" value="Unassembled WGS sequence"/>
</dbReference>
<dbReference type="EMBL" id="MFMA01000027">
    <property type="protein sequence ID" value="OGG73897.1"/>
    <property type="molecule type" value="Genomic_DNA"/>
</dbReference>
<keyword evidence="1" id="KW-1133">Transmembrane helix</keyword>
<gene>
    <name evidence="2" type="ORF">A3A40_02710</name>
</gene>
<evidence type="ECO:0000256" key="1">
    <source>
        <dbReference type="SAM" id="Phobius"/>
    </source>
</evidence>
<dbReference type="AlphaFoldDB" id="A0A1F6EJW6"/>
<dbReference type="STRING" id="1798513.A3A40_02710"/>
<protein>
    <submittedName>
        <fullName evidence="2">Uncharacterized protein</fullName>
    </submittedName>
</protein>
<keyword evidence="1" id="KW-0472">Membrane</keyword>
<organism evidence="2 3">
    <name type="scientific">Candidatus Kaiserbacteria bacterium RIFCSPLOWO2_01_FULL_54_20</name>
    <dbReference type="NCBI Taxonomy" id="1798513"/>
    <lineage>
        <taxon>Bacteria</taxon>
        <taxon>Candidatus Kaiseribacteriota</taxon>
    </lineage>
</organism>
<name>A0A1F6EJW6_9BACT</name>